<reference evidence="1" key="1">
    <citation type="submission" date="2021-02" db="EMBL/GenBank/DDBJ databases">
        <authorList>
            <person name="Nowell W R."/>
        </authorList>
    </citation>
    <scope>NUCLEOTIDE SEQUENCE</scope>
</reference>
<evidence type="ECO:0000313" key="2">
    <source>
        <dbReference type="Proteomes" id="UP000663844"/>
    </source>
</evidence>
<evidence type="ECO:0000313" key="1">
    <source>
        <dbReference type="EMBL" id="CAF4450443.1"/>
    </source>
</evidence>
<dbReference type="Proteomes" id="UP000663844">
    <property type="component" value="Unassembled WGS sequence"/>
</dbReference>
<gene>
    <name evidence="1" type="ORF">OXD698_LOCUS54361</name>
</gene>
<comment type="caution">
    <text evidence="1">The sequence shown here is derived from an EMBL/GenBank/DDBJ whole genome shotgun (WGS) entry which is preliminary data.</text>
</comment>
<protein>
    <submittedName>
        <fullName evidence="1">Uncharacterized protein</fullName>
    </submittedName>
</protein>
<feature type="non-terminal residue" evidence="1">
    <location>
        <position position="79"/>
    </location>
</feature>
<name>A0A820SFE6_9BILA</name>
<organism evidence="1 2">
    <name type="scientific">Adineta steineri</name>
    <dbReference type="NCBI Taxonomy" id="433720"/>
    <lineage>
        <taxon>Eukaryota</taxon>
        <taxon>Metazoa</taxon>
        <taxon>Spiralia</taxon>
        <taxon>Gnathifera</taxon>
        <taxon>Rotifera</taxon>
        <taxon>Eurotatoria</taxon>
        <taxon>Bdelloidea</taxon>
        <taxon>Adinetida</taxon>
        <taxon>Adinetidae</taxon>
        <taxon>Adineta</taxon>
    </lineage>
</organism>
<proteinExistence type="predicted"/>
<feature type="non-terminal residue" evidence="1">
    <location>
        <position position="1"/>
    </location>
</feature>
<dbReference type="EMBL" id="CAJOAZ010032830">
    <property type="protein sequence ID" value="CAF4450443.1"/>
    <property type="molecule type" value="Genomic_DNA"/>
</dbReference>
<dbReference type="AlphaFoldDB" id="A0A820SFE6"/>
<accession>A0A820SFE6</accession>
<sequence length="79" mass="9095">YNCEEIQEKRINYLREYIENKVVGERLPTLAVIEEFIEPQKRSGDIDADYTVCGFVLDGKLFPTSINLCGTENGCYIEQ</sequence>